<protein>
    <submittedName>
        <fullName evidence="1">Uncharacterized protein</fullName>
    </submittedName>
</protein>
<dbReference type="EMBL" id="BOON01000052">
    <property type="protein sequence ID" value="GII25498.1"/>
    <property type="molecule type" value="Genomic_DNA"/>
</dbReference>
<reference evidence="1" key="1">
    <citation type="submission" date="2021-01" db="EMBL/GenBank/DDBJ databases">
        <title>Whole genome shotgun sequence of Planosporangium mesophilum NBRC 109066.</title>
        <authorList>
            <person name="Komaki H."/>
            <person name="Tamura T."/>
        </authorList>
    </citation>
    <scope>NUCLEOTIDE SEQUENCE</scope>
    <source>
        <strain evidence="1">NBRC 109066</strain>
    </source>
</reference>
<keyword evidence="2" id="KW-1185">Reference proteome</keyword>
<dbReference type="Proteomes" id="UP000599074">
    <property type="component" value="Unassembled WGS sequence"/>
</dbReference>
<organism evidence="1 2">
    <name type="scientific">Planosporangium mesophilum</name>
    <dbReference type="NCBI Taxonomy" id="689768"/>
    <lineage>
        <taxon>Bacteria</taxon>
        <taxon>Bacillati</taxon>
        <taxon>Actinomycetota</taxon>
        <taxon>Actinomycetes</taxon>
        <taxon>Micromonosporales</taxon>
        <taxon>Micromonosporaceae</taxon>
        <taxon>Planosporangium</taxon>
    </lineage>
</organism>
<comment type="caution">
    <text evidence="1">The sequence shown here is derived from an EMBL/GenBank/DDBJ whole genome shotgun (WGS) entry which is preliminary data.</text>
</comment>
<name>A0A8J3TFH3_9ACTN</name>
<gene>
    <name evidence="1" type="ORF">Pme01_50950</name>
</gene>
<proteinExistence type="predicted"/>
<sequence length="62" mass="6764">MDRATALVFSGFTRLNAAQQDDLINELNEYIRGNQLTKSSKVEEAYRVVLGPVSGGCPCCGR</sequence>
<evidence type="ECO:0000313" key="1">
    <source>
        <dbReference type="EMBL" id="GII25498.1"/>
    </source>
</evidence>
<dbReference type="AlphaFoldDB" id="A0A8J3TFH3"/>
<accession>A0A8J3TFH3</accession>
<evidence type="ECO:0000313" key="2">
    <source>
        <dbReference type="Proteomes" id="UP000599074"/>
    </source>
</evidence>